<organism evidence="1 2">
    <name type="scientific">Cirrhinus mrigala</name>
    <name type="common">Mrigala</name>
    <dbReference type="NCBI Taxonomy" id="683832"/>
    <lineage>
        <taxon>Eukaryota</taxon>
        <taxon>Metazoa</taxon>
        <taxon>Chordata</taxon>
        <taxon>Craniata</taxon>
        <taxon>Vertebrata</taxon>
        <taxon>Euteleostomi</taxon>
        <taxon>Actinopterygii</taxon>
        <taxon>Neopterygii</taxon>
        <taxon>Teleostei</taxon>
        <taxon>Ostariophysi</taxon>
        <taxon>Cypriniformes</taxon>
        <taxon>Cyprinidae</taxon>
        <taxon>Labeoninae</taxon>
        <taxon>Labeonini</taxon>
        <taxon>Cirrhinus</taxon>
    </lineage>
</organism>
<gene>
    <name evidence="1" type="ORF">M9458_018464</name>
</gene>
<dbReference type="AlphaFoldDB" id="A0ABD0QKW6"/>
<evidence type="ECO:0000313" key="1">
    <source>
        <dbReference type="EMBL" id="KAL0186794.1"/>
    </source>
</evidence>
<feature type="non-terminal residue" evidence="1">
    <location>
        <position position="1"/>
    </location>
</feature>
<dbReference type="Proteomes" id="UP001529510">
    <property type="component" value="Unassembled WGS sequence"/>
</dbReference>
<sequence length="90" mass="9629">AYQADLLKELDEGEEIKADDISELRRTTDLSLHATKETACAIGGSMAALVAADRHLWLTLSSMKDNRVFLLGAPLAPSGLFGDAINSVID</sequence>
<comment type="caution">
    <text evidence="1">The sequence shown here is derived from an EMBL/GenBank/DDBJ whole genome shotgun (WGS) entry which is preliminary data.</text>
</comment>
<keyword evidence="2" id="KW-1185">Reference proteome</keyword>
<proteinExistence type="predicted"/>
<feature type="non-terminal residue" evidence="1">
    <location>
        <position position="90"/>
    </location>
</feature>
<protein>
    <submittedName>
        <fullName evidence="1">Uncharacterized protein</fullName>
    </submittedName>
</protein>
<reference evidence="1 2" key="1">
    <citation type="submission" date="2024-05" db="EMBL/GenBank/DDBJ databases">
        <title>Genome sequencing and assembly of Indian major carp, Cirrhinus mrigala (Hamilton, 1822).</title>
        <authorList>
            <person name="Mohindra V."/>
            <person name="Chowdhury L.M."/>
            <person name="Lal K."/>
            <person name="Jena J.K."/>
        </authorList>
    </citation>
    <scope>NUCLEOTIDE SEQUENCE [LARGE SCALE GENOMIC DNA]</scope>
    <source>
        <strain evidence="1">CM1030</strain>
        <tissue evidence="1">Blood</tissue>
    </source>
</reference>
<accession>A0ABD0QKW6</accession>
<evidence type="ECO:0000313" key="2">
    <source>
        <dbReference type="Proteomes" id="UP001529510"/>
    </source>
</evidence>
<dbReference type="EMBL" id="JAMKFB020000008">
    <property type="protein sequence ID" value="KAL0186794.1"/>
    <property type="molecule type" value="Genomic_DNA"/>
</dbReference>
<name>A0ABD0QKW6_CIRMR</name>